<dbReference type="NCBIfam" id="NF005253">
    <property type="entry name" value="PRK06762.1-4"/>
    <property type="match status" value="1"/>
</dbReference>
<dbReference type="NCBIfam" id="NF005251">
    <property type="entry name" value="PRK06762.1-1"/>
    <property type="match status" value="1"/>
</dbReference>
<dbReference type="NCBIfam" id="NF005255">
    <property type="entry name" value="PRK06762.2-2"/>
    <property type="match status" value="1"/>
</dbReference>
<comment type="caution">
    <text evidence="1">The sequence shown here is derived from an EMBL/GenBank/DDBJ whole genome shotgun (WGS) entry which is preliminary data.</text>
</comment>
<evidence type="ECO:0000313" key="2">
    <source>
        <dbReference type="Proteomes" id="UP001172055"/>
    </source>
</evidence>
<proteinExistence type="predicted"/>
<keyword evidence="2" id="KW-1185">Reference proteome</keyword>
<accession>A0ABT8MYZ3</accession>
<reference evidence="1 2" key="1">
    <citation type="submission" date="2023-06" db="EMBL/GenBank/DDBJ databases">
        <title>Novel species in genus Planococcus.</title>
        <authorList>
            <person name="Ning S."/>
        </authorList>
    </citation>
    <scope>NUCLEOTIDE SEQUENCE [LARGE SCALE GENOMIC DNA]</scope>
    <source>
        <strain evidence="1 2">N028</strain>
    </source>
</reference>
<dbReference type="Gene3D" id="3.40.50.300">
    <property type="entry name" value="P-loop containing nucleotide triphosphate hydrolases"/>
    <property type="match status" value="1"/>
</dbReference>
<dbReference type="RefSeq" id="WP_301724069.1">
    <property type="nucleotide sequence ID" value="NZ_JAUJWV010000001.1"/>
</dbReference>
<dbReference type="SUPFAM" id="SSF52540">
    <property type="entry name" value="P-loop containing nucleoside triphosphate hydrolases"/>
    <property type="match status" value="1"/>
</dbReference>
<dbReference type="EMBL" id="JAUJWV010000001">
    <property type="protein sequence ID" value="MDN7240649.1"/>
    <property type="molecule type" value="Genomic_DNA"/>
</dbReference>
<keyword evidence="1" id="KW-0808">Transferase</keyword>
<dbReference type="InterPro" id="IPR027417">
    <property type="entry name" value="P-loop_NTPase"/>
</dbReference>
<dbReference type="Pfam" id="PF13671">
    <property type="entry name" value="AAA_33"/>
    <property type="match status" value="1"/>
</dbReference>
<protein>
    <submittedName>
        <fullName evidence="1">Kinase</fullName>
    </submittedName>
</protein>
<keyword evidence="1" id="KW-0418">Kinase</keyword>
<dbReference type="Proteomes" id="UP001172055">
    <property type="component" value="Unassembled WGS sequence"/>
</dbReference>
<organism evidence="1 2">
    <name type="scientific">Planococcus shixiaomingii</name>
    <dbReference type="NCBI Taxonomy" id="3058393"/>
    <lineage>
        <taxon>Bacteria</taxon>
        <taxon>Bacillati</taxon>
        <taxon>Bacillota</taxon>
        <taxon>Bacilli</taxon>
        <taxon>Bacillales</taxon>
        <taxon>Caryophanaceae</taxon>
        <taxon>Planococcus</taxon>
    </lineage>
</organism>
<sequence>MIETKLIILRGNSGSGKTTIAKSLQNYFGEGTLLVSQDLVRREMLMVRDREGNISQDLIRQITEYGKGKCDFVILEGIFVKHRYAEMLENLIRFYDGNAYTYYFDLSFEKTVERHKSRPQAEEFGEDKLRSWWSPGDYLGVEGEKALTEDMTQQDIMNLICSQLLQNSEKT</sequence>
<evidence type="ECO:0000313" key="1">
    <source>
        <dbReference type="EMBL" id="MDN7240649.1"/>
    </source>
</evidence>
<dbReference type="GO" id="GO:0016301">
    <property type="term" value="F:kinase activity"/>
    <property type="evidence" value="ECO:0007669"/>
    <property type="project" value="UniProtKB-KW"/>
</dbReference>
<name>A0ABT8MYZ3_9BACL</name>
<gene>
    <name evidence="1" type="ORF">QWY14_02555</name>
</gene>